<dbReference type="Gene3D" id="1.10.8.60">
    <property type="match status" value="1"/>
</dbReference>
<protein>
    <submittedName>
        <fullName evidence="7">ATPase with bromodomain-containing protein</fullName>
    </submittedName>
</protein>
<evidence type="ECO:0000256" key="5">
    <source>
        <dbReference type="SAM" id="MobiDB-lite"/>
    </source>
</evidence>
<dbReference type="EMBL" id="MU790749">
    <property type="protein sequence ID" value="KAJ3993677.1"/>
    <property type="molecule type" value="Genomic_DNA"/>
</dbReference>
<dbReference type="InterPro" id="IPR003959">
    <property type="entry name" value="ATPase_AAA_core"/>
</dbReference>
<feature type="compositionally biased region" description="Acidic residues" evidence="5">
    <location>
        <begin position="132"/>
        <end position="146"/>
    </location>
</feature>
<dbReference type="Proteomes" id="UP001163828">
    <property type="component" value="Unassembled WGS sequence"/>
</dbReference>
<feature type="compositionally biased region" description="Acidic residues" evidence="5">
    <location>
        <begin position="73"/>
        <end position="85"/>
    </location>
</feature>
<keyword evidence="2" id="KW-0547">Nucleotide-binding</keyword>
<feature type="region of interest" description="Disordered" evidence="5">
    <location>
        <begin position="719"/>
        <end position="740"/>
    </location>
</feature>
<evidence type="ECO:0000256" key="4">
    <source>
        <dbReference type="ARBA" id="ARBA00023117"/>
    </source>
</evidence>
<keyword evidence="8" id="KW-1185">Reference proteome</keyword>
<name>A0ABQ8Q595_9AGAR</name>
<keyword evidence="3" id="KW-0067">ATP-binding</keyword>
<dbReference type="Gene3D" id="3.40.50.300">
    <property type="entry name" value="P-loop containing nucleotide triphosphate hydrolases"/>
    <property type="match status" value="2"/>
</dbReference>
<dbReference type="Pfam" id="PF00004">
    <property type="entry name" value="AAA"/>
    <property type="match status" value="2"/>
</dbReference>
<sequence>MAIRTSANDSPPVPLRRSSRHHRESEPSGSEYQQSEKSMMDEEPEAEEEEEDGEPVKIKTKRGRLVPLRNYGESDDEDDGEGENDDLLHFKEEEGDASMRRTRRPKASVSKEDIREGLRRSMRSRNLHDFVVPDEGDEEDDDDEDEGRPRTRSRLTRNRPAARSRSKQVNGRTTNSVDRKPLTGRRTRAAKKEDDYNPGSSSPHSADADGSDDDNAPGTDDLDLEIEPPPEPEPEPEDEISGPDGGAGNGGKPYALRQRQKVNYAIPPPLEELPHPPPQRSNNMNNHRSYGRAGGGRGLGGGYHGGRRKGGLGWSASGAELGKWMGLPADDSDSDAPTRTPRKPFGGIGMAPGFEGAAAGSGLLSGDLAAAGTPSNLGKVDDSTLADADPLGVNVNVTFDEIGGLDEHINSLKEMTVLPLLYPEVFQQFNVTPPRGVLFHGPPGTGKTLLARALAASCRSNGKQITFFMRKGADALSKWVGEAERQLRLLFSQARSSAPSIIFFDEIDGLAPVRSSKQDQIHASIVSTLLALMDGMDGRGQVVVIGATNRPDAIDPALRRPGRFDREFYFPLPDLVAREKILSIMTKGWEGWGSGEEDLRVKERVKGLAELTKGYGGADLRALCTEAALNAIQRKYPQIYKSNDRLLLKPETISVGLRDFMVAIKRLVPSSARSSSSAAAPLPTQLVPLLSESLQKAKEILGRVLPLEKKLTALEEAEFEDYNHNDEGNPDDGDGKDYGGELEREMRLQSMEVLRIHRPRLVLHGPVGMGQSYVGAALLHHLEGYHVQSLELGTLLGDSARTTEAALVQLFVEAKRHSPSVIYIPSLVGWCAAISETARATVRAMLDTLAPTDSILLLAIIDGKFSSLPRDVRAWFGPTAIKDNSVELLAPSADQRLAFFEPLVEDIKRPPNKFADGMGTKRKKRVLEVLPIAPPLEPRKPTERELAVQEENDQRTITILKYRLGPIVGELKRKFKRFTKRAQEEYKAEWDLDGQVAAVPSAPSAPLTTNPTVLPPTALPQTHTLPQLPRSPSPAPQPTLYDMDLEKIHELLYKDCYLTPAEFLDDVRKIVHNAAMYSHRDPDRHYKAQAMLTATEVSMQDNFDLTLREECERMAGRERKRRLEWRLKRKEEKEKEKQKEKQKEKEKENVEAPPFLNGTRRSARNNGERPEMEITDPVALERRLKRQREGGDGAIGGNVEPGGDVDHYGTRDAKRSRIFEDLNERDPLDLTTPIHTPPRPGAVRFAPAVGTMDSMIVPDHMNQSQNQPSLMFDRFQQQQQHGSMNMGYMEQPPSHLQPPFNNVSQQPIASSSSSNPYTQYHAFQQGSYNEPQDPSFPVQPSYQQQSAYSAQSYPSYSHSSHGFPDHNPTQQPSFPQQPFHHQQSSFQDAPFQPQPQYHHQQSSLQPQLPFNPERPSSSFHPQLLPTDPPNDPASSSSHPTPGPVPSITHEDSSMIVDQPQPQPRGSSTSTPRGSGMAMLLNPIHSGDEPERERTLSARPSPAPQQNQNFQHQSANVPVPGDDGNPFLAVSTSRRTPSFRNSTSPHPQAHSQPTSILKSPAPPEKAASPMPIVERTPTPLPNFQVSSLLLEQLHASLRASTSGLTVEELEQLRATCLGSVWRHRTEWDRDALVRELQDVVSDFVTEVGANVNGSDLDDSS</sequence>
<dbReference type="PANTHER" id="PTHR23069:SF0">
    <property type="entry name" value="TAT-BINDING HOMOLOG 7"/>
    <property type="match status" value="1"/>
</dbReference>
<feature type="compositionally biased region" description="Low complexity" evidence="5">
    <location>
        <begin position="1463"/>
        <end position="1475"/>
    </location>
</feature>
<feature type="compositionally biased region" description="Polar residues" evidence="5">
    <location>
        <begin position="1529"/>
        <end position="1556"/>
    </location>
</feature>
<feature type="compositionally biased region" description="Gly residues" evidence="5">
    <location>
        <begin position="292"/>
        <end position="304"/>
    </location>
</feature>
<feature type="compositionally biased region" description="Polar residues" evidence="5">
    <location>
        <begin position="1299"/>
        <end position="1332"/>
    </location>
</feature>
<dbReference type="InterPro" id="IPR003593">
    <property type="entry name" value="AAA+_ATPase"/>
</dbReference>
<feature type="compositionally biased region" description="Acidic residues" evidence="5">
    <location>
        <begin position="41"/>
        <end position="53"/>
    </location>
</feature>
<feature type="compositionally biased region" description="Basic and acidic residues" evidence="5">
    <location>
        <begin position="721"/>
        <end position="740"/>
    </location>
</feature>
<evidence type="ECO:0000259" key="6">
    <source>
        <dbReference type="SMART" id="SM00382"/>
    </source>
</evidence>
<dbReference type="InterPro" id="IPR003960">
    <property type="entry name" value="ATPase_AAA_CS"/>
</dbReference>
<dbReference type="Pfam" id="PF17862">
    <property type="entry name" value="AAA_lid_3"/>
    <property type="match status" value="1"/>
</dbReference>
<gene>
    <name evidence="7" type="ORF">F5050DRAFT_1577148</name>
</gene>
<dbReference type="InterPro" id="IPR041569">
    <property type="entry name" value="AAA_lid_3"/>
</dbReference>
<feature type="compositionally biased region" description="Polar residues" evidence="5">
    <location>
        <begin position="1503"/>
        <end position="1515"/>
    </location>
</feature>
<dbReference type="Gene3D" id="1.20.920.10">
    <property type="entry name" value="Bromodomain-like"/>
    <property type="match status" value="1"/>
</dbReference>
<evidence type="ECO:0000256" key="2">
    <source>
        <dbReference type="ARBA" id="ARBA00022741"/>
    </source>
</evidence>
<feature type="domain" description="AAA+ ATPase" evidence="6">
    <location>
        <begin position="433"/>
        <end position="574"/>
    </location>
</feature>
<reference evidence="7" key="1">
    <citation type="submission" date="2022-08" db="EMBL/GenBank/DDBJ databases">
        <authorList>
            <consortium name="DOE Joint Genome Institute"/>
            <person name="Min B."/>
            <person name="Riley R."/>
            <person name="Sierra-Patev S."/>
            <person name="Naranjo-Ortiz M."/>
            <person name="Looney B."/>
            <person name="Konkel Z."/>
            <person name="Slot J.C."/>
            <person name="Sakamoto Y."/>
            <person name="Steenwyk J.L."/>
            <person name="Rokas A."/>
            <person name="Carro J."/>
            <person name="Camarero S."/>
            <person name="Ferreira P."/>
            <person name="Molpeceres G."/>
            <person name="Ruiz-Duenas F.J."/>
            <person name="Serrano A."/>
            <person name="Henrissat B."/>
            <person name="Drula E."/>
            <person name="Hughes K.W."/>
            <person name="Mata J.L."/>
            <person name="Ishikawa N.K."/>
            <person name="Vargas-Isla R."/>
            <person name="Ushijima S."/>
            <person name="Smith C.A."/>
            <person name="Ahrendt S."/>
            <person name="Andreopoulos W."/>
            <person name="He G."/>
            <person name="Labutti K."/>
            <person name="Lipzen A."/>
            <person name="Ng V."/>
            <person name="Sandor L."/>
            <person name="Barry K."/>
            <person name="Martinez A.T."/>
            <person name="Xiao Y."/>
            <person name="Gibbons J.G."/>
            <person name="Terashima K."/>
            <person name="Hibbett D.S."/>
            <person name="Grigoriev I.V."/>
        </authorList>
    </citation>
    <scope>NUCLEOTIDE SEQUENCE</scope>
    <source>
        <strain evidence="7">TFB10827</strain>
    </source>
</reference>
<feature type="region of interest" description="Disordered" evidence="5">
    <location>
        <begin position="325"/>
        <end position="349"/>
    </location>
</feature>
<feature type="compositionally biased region" description="Basic and acidic residues" evidence="5">
    <location>
        <begin position="1131"/>
        <end position="1150"/>
    </location>
</feature>
<accession>A0ABQ8Q595</accession>
<dbReference type="SMART" id="SM00382">
    <property type="entry name" value="AAA"/>
    <property type="match status" value="1"/>
</dbReference>
<feature type="compositionally biased region" description="Acidic residues" evidence="5">
    <location>
        <begin position="209"/>
        <end position="241"/>
    </location>
</feature>
<proteinExistence type="inferred from homology"/>
<dbReference type="InterPro" id="IPR036427">
    <property type="entry name" value="Bromodomain-like_sf"/>
</dbReference>
<dbReference type="InterPro" id="IPR027417">
    <property type="entry name" value="P-loop_NTPase"/>
</dbReference>
<feature type="compositionally biased region" description="Basic and acidic residues" evidence="5">
    <location>
        <begin position="1485"/>
        <end position="1495"/>
    </location>
</feature>
<feature type="compositionally biased region" description="Pro residues" evidence="5">
    <location>
        <begin position="266"/>
        <end position="279"/>
    </location>
</feature>
<feature type="compositionally biased region" description="Polar residues" evidence="5">
    <location>
        <begin position="167"/>
        <end position="176"/>
    </location>
</feature>
<feature type="compositionally biased region" description="Basic residues" evidence="5">
    <location>
        <begin position="150"/>
        <end position="166"/>
    </location>
</feature>
<dbReference type="SUPFAM" id="SSF52540">
    <property type="entry name" value="P-loop containing nucleoside triphosphate hydrolases"/>
    <property type="match status" value="2"/>
</dbReference>
<feature type="compositionally biased region" description="Low complexity" evidence="5">
    <location>
        <begin position="1370"/>
        <end position="1410"/>
    </location>
</feature>
<comment type="similarity">
    <text evidence="1">Belongs to the AAA ATPase family.</text>
</comment>
<keyword evidence="4" id="KW-0103">Bromodomain</keyword>
<evidence type="ECO:0000256" key="1">
    <source>
        <dbReference type="ARBA" id="ARBA00006914"/>
    </source>
</evidence>
<feature type="region of interest" description="Disordered" evidence="5">
    <location>
        <begin position="1"/>
        <end position="304"/>
    </location>
</feature>
<organism evidence="7 8">
    <name type="scientific">Lentinula boryana</name>
    <dbReference type="NCBI Taxonomy" id="40481"/>
    <lineage>
        <taxon>Eukaryota</taxon>
        <taxon>Fungi</taxon>
        <taxon>Dikarya</taxon>
        <taxon>Basidiomycota</taxon>
        <taxon>Agaricomycotina</taxon>
        <taxon>Agaricomycetes</taxon>
        <taxon>Agaricomycetidae</taxon>
        <taxon>Agaricales</taxon>
        <taxon>Marasmiineae</taxon>
        <taxon>Omphalotaceae</taxon>
        <taxon>Lentinula</taxon>
    </lineage>
</organism>
<comment type="caution">
    <text evidence="7">The sequence shown here is derived from an EMBL/GenBank/DDBJ whole genome shotgun (WGS) entry which is preliminary data.</text>
</comment>
<feature type="region of interest" description="Disordered" evidence="5">
    <location>
        <begin position="1188"/>
        <end position="1209"/>
    </location>
</feature>
<dbReference type="PROSITE" id="PS00674">
    <property type="entry name" value="AAA"/>
    <property type="match status" value="1"/>
</dbReference>
<dbReference type="InterPro" id="IPR045199">
    <property type="entry name" value="ATAD2-like"/>
</dbReference>
<evidence type="ECO:0000256" key="3">
    <source>
        <dbReference type="ARBA" id="ARBA00022840"/>
    </source>
</evidence>
<evidence type="ECO:0000313" key="8">
    <source>
        <dbReference type="Proteomes" id="UP001163828"/>
    </source>
</evidence>
<feature type="compositionally biased region" description="Basic and acidic residues" evidence="5">
    <location>
        <begin position="109"/>
        <end position="119"/>
    </location>
</feature>
<dbReference type="SUPFAM" id="SSF47370">
    <property type="entry name" value="Bromodomain"/>
    <property type="match status" value="1"/>
</dbReference>
<feature type="compositionally biased region" description="Low complexity" evidence="5">
    <location>
        <begin position="1339"/>
        <end position="1361"/>
    </location>
</feature>
<dbReference type="PANTHER" id="PTHR23069">
    <property type="entry name" value="AAA DOMAIN-CONTAINING"/>
    <property type="match status" value="1"/>
</dbReference>
<feature type="region of interest" description="Disordered" evidence="5">
    <location>
        <begin position="1131"/>
        <end position="1175"/>
    </location>
</feature>
<feature type="region of interest" description="Disordered" evidence="5">
    <location>
        <begin position="1285"/>
        <end position="1572"/>
    </location>
</feature>
<evidence type="ECO:0000313" key="7">
    <source>
        <dbReference type="EMBL" id="KAJ3993677.1"/>
    </source>
</evidence>